<sequence>MGSNVFFPSVAYYCTGSGQRFFFGLILYICICVGSMEGEPGSGATALYILHPSRRMAFNVQLLTKGNSSALPQVQVVVILIKGKKLHASTHTGAGSSFQNLLEIYSTVSLQGPHEPWPTLKIHLLLLLWTYKKHVLR</sequence>
<proteinExistence type="predicted"/>
<evidence type="ECO:0000313" key="2">
    <source>
        <dbReference type="Proteomes" id="UP000239156"/>
    </source>
</evidence>
<accession>A0A2S4V342</accession>
<organism evidence="1 2">
    <name type="scientific">Puccinia striiformis</name>
    <dbReference type="NCBI Taxonomy" id="27350"/>
    <lineage>
        <taxon>Eukaryota</taxon>
        <taxon>Fungi</taxon>
        <taxon>Dikarya</taxon>
        <taxon>Basidiomycota</taxon>
        <taxon>Pucciniomycotina</taxon>
        <taxon>Pucciniomycetes</taxon>
        <taxon>Pucciniales</taxon>
        <taxon>Pucciniaceae</taxon>
        <taxon>Puccinia</taxon>
    </lineage>
</organism>
<reference evidence="1" key="1">
    <citation type="submission" date="2017-12" db="EMBL/GenBank/DDBJ databases">
        <title>Gene loss provides genomic basis for host adaptation in cereal stripe rust fungi.</title>
        <authorList>
            <person name="Xia C."/>
        </authorList>
    </citation>
    <scope>NUCLEOTIDE SEQUENCE [LARGE SCALE GENOMIC DNA]</scope>
    <source>
        <strain evidence="1">93-210</strain>
    </source>
</reference>
<protein>
    <submittedName>
        <fullName evidence="1">Uncharacterized protein</fullName>
    </submittedName>
</protein>
<dbReference type="VEuPathDB" id="FungiDB:PSTT_10780"/>
<gene>
    <name evidence="1" type="ORF">PSTT_10780</name>
</gene>
<dbReference type="EMBL" id="PKSL01000118">
    <property type="protein sequence ID" value="POW03949.1"/>
    <property type="molecule type" value="Genomic_DNA"/>
</dbReference>
<evidence type="ECO:0000313" key="1">
    <source>
        <dbReference type="EMBL" id="POW03949.1"/>
    </source>
</evidence>
<dbReference type="AlphaFoldDB" id="A0A2S4V342"/>
<keyword evidence="2" id="KW-1185">Reference proteome</keyword>
<dbReference type="Proteomes" id="UP000239156">
    <property type="component" value="Unassembled WGS sequence"/>
</dbReference>
<name>A0A2S4V342_9BASI</name>
<comment type="caution">
    <text evidence="1">The sequence shown here is derived from an EMBL/GenBank/DDBJ whole genome shotgun (WGS) entry which is preliminary data.</text>
</comment>